<dbReference type="Proteomes" id="UP000631670">
    <property type="component" value="Unassembled WGS sequence"/>
</dbReference>
<sequence>MSDVRFTVTSDSYRESGNRGDAVQAWQTARESAIKKCFDHHPTEPVTITVGKREITAMNRANLIYEVDRQIRDAKR</sequence>
<proteinExistence type="predicted"/>
<keyword evidence="2" id="KW-1185">Reference proteome</keyword>
<name>A0ABR9IHL4_9PSEU</name>
<gene>
    <name evidence="1" type="ORF">H4696_009777</name>
</gene>
<dbReference type="RefSeq" id="WP_086865255.1">
    <property type="nucleotide sequence ID" value="NZ_JADBEG010000001.1"/>
</dbReference>
<comment type="caution">
    <text evidence="1">The sequence shown here is derived from an EMBL/GenBank/DDBJ whole genome shotgun (WGS) entry which is preliminary data.</text>
</comment>
<accession>A0ABR9IHL4</accession>
<protein>
    <submittedName>
        <fullName evidence="1">Uncharacterized protein</fullName>
    </submittedName>
</protein>
<evidence type="ECO:0000313" key="1">
    <source>
        <dbReference type="EMBL" id="MBE1502677.1"/>
    </source>
</evidence>
<organism evidence="1 2">
    <name type="scientific">Amycolatopsis lexingtonensis</name>
    <dbReference type="NCBI Taxonomy" id="218822"/>
    <lineage>
        <taxon>Bacteria</taxon>
        <taxon>Bacillati</taxon>
        <taxon>Actinomycetota</taxon>
        <taxon>Actinomycetes</taxon>
        <taxon>Pseudonocardiales</taxon>
        <taxon>Pseudonocardiaceae</taxon>
        <taxon>Amycolatopsis</taxon>
    </lineage>
</organism>
<dbReference type="EMBL" id="JADBEG010000001">
    <property type="protein sequence ID" value="MBE1502677.1"/>
    <property type="molecule type" value="Genomic_DNA"/>
</dbReference>
<evidence type="ECO:0000313" key="2">
    <source>
        <dbReference type="Proteomes" id="UP000631670"/>
    </source>
</evidence>
<reference evidence="1 2" key="1">
    <citation type="submission" date="2020-10" db="EMBL/GenBank/DDBJ databases">
        <title>Sequencing the genomes of 1000 actinobacteria strains.</title>
        <authorList>
            <person name="Klenk H.-P."/>
        </authorList>
    </citation>
    <scope>NUCLEOTIDE SEQUENCE [LARGE SCALE GENOMIC DNA]</scope>
    <source>
        <strain evidence="1 2">DSM 44653</strain>
    </source>
</reference>